<keyword evidence="4" id="KW-0690">Ribosome biogenesis</keyword>
<dbReference type="InterPro" id="IPR039255">
    <property type="entry name" value="YceD_bac"/>
</dbReference>
<evidence type="ECO:0000256" key="5">
    <source>
        <dbReference type="ARBA" id="ARBA00031841"/>
    </source>
</evidence>
<comment type="caution">
    <text evidence="6">The sequence shown here is derived from an EMBL/GenBank/DDBJ whole genome shotgun (WGS) entry which is preliminary data.</text>
</comment>
<organism evidence="6 7">
    <name type="scientific">Thiobacter aerophilum</name>
    <dbReference type="NCBI Taxonomy" id="3121275"/>
    <lineage>
        <taxon>Bacteria</taxon>
        <taxon>Pseudomonadati</taxon>
        <taxon>Pseudomonadota</taxon>
        <taxon>Betaproteobacteria</taxon>
        <taxon>Burkholderiales</taxon>
        <taxon>Thiobacteraceae</taxon>
        <taxon>Thiobacter</taxon>
    </lineage>
</organism>
<evidence type="ECO:0000256" key="3">
    <source>
        <dbReference type="ARBA" id="ARBA00015716"/>
    </source>
</evidence>
<keyword evidence="7" id="KW-1185">Reference proteome</keyword>
<reference evidence="6 7" key="1">
    <citation type="submission" date="2024-02" db="EMBL/GenBank/DDBJ databases">
        <title>New thermophilic sulfur-oxidizing bacteria from a hot springs of the Uzon caldera (Kamchatka, Russia).</title>
        <authorList>
            <person name="Dukat A.M."/>
            <person name="Elcheninov A.G."/>
            <person name="Frolov E.N."/>
        </authorList>
    </citation>
    <scope>NUCLEOTIDE SEQUENCE [LARGE SCALE GENOMIC DNA]</scope>
    <source>
        <strain evidence="6 7">AK1</strain>
    </source>
</reference>
<protein>
    <recommendedName>
        <fullName evidence="3">Large ribosomal RNA subunit accumulation protein YceD</fullName>
    </recommendedName>
    <alternativeName>
        <fullName evidence="5">23S rRNA accumulation protein YceD</fullName>
    </alternativeName>
</protein>
<dbReference type="RefSeq" id="WP_347305943.1">
    <property type="nucleotide sequence ID" value="NZ_JBAJEX010000001.1"/>
</dbReference>
<accession>A0ABV0EAG1</accession>
<evidence type="ECO:0000256" key="4">
    <source>
        <dbReference type="ARBA" id="ARBA00022517"/>
    </source>
</evidence>
<dbReference type="InterPro" id="IPR003772">
    <property type="entry name" value="YceD"/>
</dbReference>
<sequence>MSEQVTVDSLEFARSGKTLSGNFQLASLARLHDQLASLDATLAYELNGCLDEKGQPGLHCRVRGTLKLTCQRCLEPMDWEVVLDSQLLLVTTEAQLGEDEDELDGPDRLLAQKEMDVRALVEEEVLLGLPLAPRHGEGRCRMAVTQAGTASHPLAVLAQLARPDTDKRDRE</sequence>
<comment type="function">
    <text evidence="1">Plays a role in synthesis, processing and/or stability of 23S rRNA.</text>
</comment>
<comment type="similarity">
    <text evidence="2">Belongs to the DUF177 domain family.</text>
</comment>
<evidence type="ECO:0000256" key="2">
    <source>
        <dbReference type="ARBA" id="ARBA00010740"/>
    </source>
</evidence>
<gene>
    <name evidence="6" type="ORF">V6E02_00085</name>
</gene>
<dbReference type="EMBL" id="JBAJEX010000001">
    <property type="protein sequence ID" value="MEO1765623.1"/>
    <property type="molecule type" value="Genomic_DNA"/>
</dbReference>
<evidence type="ECO:0000256" key="1">
    <source>
        <dbReference type="ARBA" id="ARBA00002868"/>
    </source>
</evidence>
<dbReference type="PANTHER" id="PTHR38099:SF1">
    <property type="entry name" value="LARGE RIBOSOMAL RNA SUBUNIT ACCUMULATION PROTEIN YCED"/>
    <property type="match status" value="1"/>
</dbReference>
<name>A0ABV0EAG1_9BURK</name>
<evidence type="ECO:0000313" key="6">
    <source>
        <dbReference type="EMBL" id="MEO1765623.1"/>
    </source>
</evidence>
<evidence type="ECO:0000313" key="7">
    <source>
        <dbReference type="Proteomes" id="UP001482231"/>
    </source>
</evidence>
<proteinExistence type="inferred from homology"/>
<dbReference type="Pfam" id="PF02620">
    <property type="entry name" value="YceD"/>
    <property type="match status" value="1"/>
</dbReference>
<dbReference type="Proteomes" id="UP001482231">
    <property type="component" value="Unassembled WGS sequence"/>
</dbReference>
<dbReference type="PANTHER" id="PTHR38099">
    <property type="entry name" value="LARGE RIBOSOMAL RNA SUBUNIT ACCUMULATION PROTEIN YCED"/>
    <property type="match status" value="1"/>
</dbReference>